<dbReference type="InterPro" id="IPR040570">
    <property type="entry name" value="LAL_C2"/>
</dbReference>
<dbReference type="Pfam" id="PF13535">
    <property type="entry name" value="ATP-grasp_4"/>
    <property type="match status" value="1"/>
</dbReference>
<dbReference type="Proteomes" id="UP001058458">
    <property type="component" value="Chromosome"/>
</dbReference>
<accession>A0AB38R1E0</accession>
<keyword evidence="3 4" id="KW-0067">ATP-binding</keyword>
<evidence type="ECO:0000259" key="5">
    <source>
        <dbReference type="PROSITE" id="PS50975"/>
    </source>
</evidence>
<dbReference type="Pfam" id="PF18603">
    <property type="entry name" value="LAL_C2"/>
    <property type="match status" value="1"/>
</dbReference>
<dbReference type="Pfam" id="PF18130">
    <property type="entry name" value="ATPgrasp_N"/>
    <property type="match status" value="1"/>
</dbReference>
<evidence type="ECO:0000256" key="4">
    <source>
        <dbReference type="PROSITE-ProRule" id="PRU00409"/>
    </source>
</evidence>
<gene>
    <name evidence="6" type="ORF">IMI45_04805</name>
</gene>
<reference evidence="6" key="1">
    <citation type="submission" date="2020-10" db="EMBL/GenBank/DDBJ databases">
        <authorList>
            <person name="Delgado J.A."/>
            <person name="Gonzalez J.M."/>
        </authorList>
    </citation>
    <scope>NUCLEOTIDE SEQUENCE</scope>
    <source>
        <strain evidence="6">23.6</strain>
    </source>
</reference>
<dbReference type="PROSITE" id="PS50975">
    <property type="entry name" value="ATP_GRASP"/>
    <property type="match status" value="1"/>
</dbReference>
<dbReference type="SMART" id="SM01209">
    <property type="entry name" value="GARS_A"/>
    <property type="match status" value="1"/>
</dbReference>
<dbReference type="EMBL" id="CP063414">
    <property type="protein sequence ID" value="UOE77175.1"/>
    <property type="molecule type" value="Genomic_DNA"/>
</dbReference>
<dbReference type="SUPFAM" id="SSF56059">
    <property type="entry name" value="Glutathione synthetase ATP-binding domain-like"/>
    <property type="match status" value="1"/>
</dbReference>
<organism evidence="6 7">
    <name type="scientific">Parageobacillus thermoglucosidasius</name>
    <name type="common">Geobacillus thermoglucosidasius</name>
    <dbReference type="NCBI Taxonomy" id="1426"/>
    <lineage>
        <taxon>Bacteria</taxon>
        <taxon>Bacillati</taxon>
        <taxon>Bacillota</taxon>
        <taxon>Bacilli</taxon>
        <taxon>Bacillales</taxon>
        <taxon>Anoxybacillaceae</taxon>
        <taxon>Parageobacillus</taxon>
    </lineage>
</organism>
<keyword evidence="1" id="KW-0436">Ligase</keyword>
<dbReference type="Gene3D" id="3.30.470.20">
    <property type="entry name" value="ATP-grasp fold, B domain"/>
    <property type="match status" value="1"/>
</dbReference>
<evidence type="ECO:0000313" key="6">
    <source>
        <dbReference type="EMBL" id="UOE77175.1"/>
    </source>
</evidence>
<dbReference type="Gene3D" id="3.40.50.20">
    <property type="match status" value="1"/>
</dbReference>
<dbReference type="GO" id="GO:0005524">
    <property type="term" value="F:ATP binding"/>
    <property type="evidence" value="ECO:0007669"/>
    <property type="project" value="UniProtKB-UniRule"/>
</dbReference>
<dbReference type="PANTHER" id="PTHR43585">
    <property type="entry name" value="FUMIPYRROLE BIOSYNTHESIS PROTEIN C"/>
    <property type="match status" value="1"/>
</dbReference>
<keyword evidence="2 4" id="KW-0547">Nucleotide-binding</keyword>
<evidence type="ECO:0000313" key="7">
    <source>
        <dbReference type="Proteomes" id="UP001058458"/>
    </source>
</evidence>
<evidence type="ECO:0000256" key="2">
    <source>
        <dbReference type="ARBA" id="ARBA00022741"/>
    </source>
</evidence>
<evidence type="ECO:0000256" key="3">
    <source>
        <dbReference type="ARBA" id="ARBA00022840"/>
    </source>
</evidence>
<dbReference type="GO" id="GO:0016874">
    <property type="term" value="F:ligase activity"/>
    <property type="evidence" value="ECO:0007669"/>
    <property type="project" value="UniProtKB-KW"/>
</dbReference>
<feature type="domain" description="ATP-grasp" evidence="5">
    <location>
        <begin position="120"/>
        <end position="317"/>
    </location>
</feature>
<dbReference type="GO" id="GO:0046872">
    <property type="term" value="F:metal ion binding"/>
    <property type="evidence" value="ECO:0007669"/>
    <property type="project" value="InterPro"/>
</dbReference>
<dbReference type="InterPro" id="IPR041472">
    <property type="entry name" value="BL00235/CARNS1_N"/>
</dbReference>
<dbReference type="PANTHER" id="PTHR43585:SF2">
    <property type="entry name" value="ATP-GRASP ENZYME FSQD"/>
    <property type="match status" value="1"/>
</dbReference>
<sequence length="419" mass="47438">MKHIVFVESNPGNGIEAISIAKELGYSVTFVTANLEHYMKGRRLDDHPLRYADRIKECPTNEPDELLQYLKQFKMQYPFDGMLSFSEFYAPIVAEVAKKLGLPACNPKAVKTARLKHITRQVCSENGIPVPRWGSGNSLEEAYFLAEQIGYPCVFKPVDNTGSRNVRIVYNKSELEEMYEKNRLNLDNNRGLKRSSDFLIEEYLEGQLVSVETFSMNGDHHVLGITDRKLTGYPYFVEVGASFPVEIKNFKEITNYVRHLLETIGYDFGPCHTELILTNRGLYLVEINPRLAGGIVPQLIYKATGIDPIRETIKMFVGEKPDLTPKWKKGESVYHFTAPKTGNICALKGVELIEGCQFVEKFQWKVKIGDQVRYPTSNDDWIGDLVVVADDATAANRIVDQLLNQIVVEVNDQIGDDSL</sequence>
<protein>
    <submittedName>
        <fullName evidence="6">ATP-grasp domain-containing protein</fullName>
    </submittedName>
</protein>
<dbReference type="InterPro" id="IPR052032">
    <property type="entry name" value="ATP-dep_AA_Ligase"/>
</dbReference>
<dbReference type="RefSeq" id="WP_256834437.1">
    <property type="nucleotide sequence ID" value="NZ_CP063414.1"/>
</dbReference>
<evidence type="ECO:0000256" key="1">
    <source>
        <dbReference type="ARBA" id="ARBA00022598"/>
    </source>
</evidence>
<proteinExistence type="predicted"/>
<dbReference type="InterPro" id="IPR011761">
    <property type="entry name" value="ATP-grasp"/>
</dbReference>
<dbReference type="AlphaFoldDB" id="A0AB38R1E0"/>
<name>A0AB38R1E0_PARTM</name>